<evidence type="ECO:0000313" key="3">
    <source>
        <dbReference type="Proteomes" id="UP001216801"/>
    </source>
</evidence>
<dbReference type="SUPFAM" id="SSF53756">
    <property type="entry name" value="UDP-Glycosyltransferase/glycogen phosphorylase"/>
    <property type="match status" value="1"/>
</dbReference>
<gene>
    <name evidence="2" type="ORF">P6U19_09610</name>
</gene>
<comment type="caution">
    <text evidence="2">The sequence shown here is derived from an EMBL/GenBank/DDBJ whole genome shotgun (WGS) entry which is preliminary data.</text>
</comment>
<dbReference type="AlphaFoldDB" id="A0AAJ1NDC4"/>
<dbReference type="CDD" id="cd03794">
    <property type="entry name" value="GT4_WbuB-like"/>
    <property type="match status" value="1"/>
</dbReference>
<dbReference type="Pfam" id="PF00534">
    <property type="entry name" value="Glycos_transf_1"/>
    <property type="match status" value="1"/>
</dbReference>
<dbReference type="Proteomes" id="UP001216801">
    <property type="component" value="Unassembled WGS sequence"/>
</dbReference>
<reference evidence="2" key="1">
    <citation type="submission" date="2023-03" db="EMBL/GenBank/DDBJ databases">
        <title>Genetic diversity of Bacillus cereus sensu lato isolates from Slovenia.</title>
        <authorList>
            <person name="Abdelli M."/>
        </authorList>
    </citation>
    <scope>NUCLEOTIDE SEQUENCE</scope>
    <source>
        <strain evidence="2">SIBC39</strain>
    </source>
</reference>
<dbReference type="PANTHER" id="PTHR12526">
    <property type="entry name" value="GLYCOSYLTRANSFERASE"/>
    <property type="match status" value="1"/>
</dbReference>
<feature type="domain" description="Glycosyl transferase family 1" evidence="1">
    <location>
        <begin position="210"/>
        <end position="379"/>
    </location>
</feature>
<sequence>MKDILIIAHFTQVPGEFGNGRFNYIAEKIDKQKANVEIVTTNFSHRTKKQRNVTNEQKQSISYKLTMLKEPGYTKNVSLKRFYSHYVMGRNLRKYLSNRKKPDVIYCAVPSLDVAKIAAKYAKKHNVRFIIDVQDLWPEAFEMVFNVPVIKDIIFYPMKRKANYIYSTADEIVAVSQTYADRALKVNNKGIGALGIYLGTELAYFDNLAEQNKITDKPNDEIWLGYIGTLGHNYDICSVIDALKILKDKGINNIKFVVMGDGPHKSKFETYAKQLGINVVFTGRLGYDKMVGILKSCDIAVNPIKQGSACSIINKVGDYAAAGLPVLNTQESNEYKELVEGYKAGFNCINGCALDLSEKLIDLINDEKLKEDMGRNNRKLAESLFNREKTYNKISNLMGEELS</sequence>
<dbReference type="GO" id="GO:0016757">
    <property type="term" value="F:glycosyltransferase activity"/>
    <property type="evidence" value="ECO:0007669"/>
    <property type="project" value="InterPro"/>
</dbReference>
<evidence type="ECO:0000313" key="2">
    <source>
        <dbReference type="EMBL" id="MDG0952847.1"/>
    </source>
</evidence>
<organism evidence="2 3">
    <name type="scientific">Bacillus paranthracis</name>
    <dbReference type="NCBI Taxonomy" id="2026186"/>
    <lineage>
        <taxon>Bacteria</taxon>
        <taxon>Bacillati</taxon>
        <taxon>Bacillota</taxon>
        <taxon>Bacilli</taxon>
        <taxon>Bacillales</taxon>
        <taxon>Bacillaceae</taxon>
        <taxon>Bacillus</taxon>
        <taxon>Bacillus cereus group</taxon>
    </lineage>
</organism>
<evidence type="ECO:0000259" key="1">
    <source>
        <dbReference type="Pfam" id="PF00534"/>
    </source>
</evidence>
<dbReference type="EMBL" id="JARPRR010000006">
    <property type="protein sequence ID" value="MDG0952847.1"/>
    <property type="molecule type" value="Genomic_DNA"/>
</dbReference>
<dbReference type="RefSeq" id="WP_277616494.1">
    <property type="nucleotide sequence ID" value="NZ_JARPRP010000008.1"/>
</dbReference>
<accession>A0AAJ1NDC4</accession>
<name>A0AAJ1NDC4_9BACI</name>
<proteinExistence type="predicted"/>
<dbReference type="InterPro" id="IPR001296">
    <property type="entry name" value="Glyco_trans_1"/>
</dbReference>
<protein>
    <submittedName>
        <fullName evidence="2">Glycosyltransferase family 4 protein</fullName>
    </submittedName>
</protein>
<dbReference type="Gene3D" id="3.40.50.2000">
    <property type="entry name" value="Glycogen Phosphorylase B"/>
    <property type="match status" value="2"/>
</dbReference>